<dbReference type="InterPro" id="IPR022771">
    <property type="entry name" value="WAPL_C"/>
</dbReference>
<dbReference type="EMBL" id="QGKX02000095">
    <property type="protein sequence ID" value="KAF3569781.1"/>
    <property type="molecule type" value="Genomic_DNA"/>
</dbReference>
<evidence type="ECO:0000256" key="12">
    <source>
        <dbReference type="ARBA" id="ARBA00062327"/>
    </source>
</evidence>
<comment type="subunit">
    <text evidence="12">Interacts with the cohesin complex throughout the cell cycle.</text>
</comment>
<evidence type="ECO:0000256" key="4">
    <source>
        <dbReference type="ARBA" id="ARBA00022454"/>
    </source>
</evidence>
<evidence type="ECO:0000256" key="10">
    <source>
        <dbReference type="ARBA" id="ARBA00023306"/>
    </source>
</evidence>
<evidence type="ECO:0000259" key="14">
    <source>
        <dbReference type="Pfam" id="PF07814"/>
    </source>
</evidence>
<dbReference type="GO" id="GO:0005634">
    <property type="term" value="C:nucleus"/>
    <property type="evidence" value="ECO:0007669"/>
    <property type="project" value="UniProtKB-SubCell"/>
</dbReference>
<proteinExistence type="inferred from homology"/>
<keyword evidence="4" id="KW-0158">Chromosome</keyword>
<dbReference type="GO" id="GO:0000070">
    <property type="term" value="P:mitotic sister chromatid segregation"/>
    <property type="evidence" value="ECO:0007669"/>
    <property type="project" value="UniProtKB-ARBA"/>
</dbReference>
<dbReference type="Gene3D" id="1.25.10.10">
    <property type="entry name" value="Leucine-rich Repeat Variant"/>
    <property type="match status" value="2"/>
</dbReference>
<dbReference type="AlphaFoldDB" id="A0A8S9RAG0"/>
<dbReference type="Pfam" id="PF07814">
    <property type="entry name" value="WAPL"/>
    <property type="match status" value="2"/>
</dbReference>
<feature type="domain" description="Wings apart-like protein C-terminal" evidence="14">
    <location>
        <begin position="83"/>
        <end position="142"/>
    </location>
</feature>
<dbReference type="PANTHER" id="PTHR22100:SF14">
    <property type="entry name" value="WINGS APART-LIKE PROTEIN C-TERMINAL DOMAIN-CONTAINING PROTEIN"/>
    <property type="match status" value="1"/>
</dbReference>
<feature type="compositionally biased region" description="Polar residues" evidence="13">
    <location>
        <begin position="532"/>
        <end position="558"/>
    </location>
</feature>
<keyword evidence="9" id="KW-0469">Meiosis</keyword>
<dbReference type="GO" id="GO:0045132">
    <property type="term" value="P:meiotic chromosome segregation"/>
    <property type="evidence" value="ECO:0007669"/>
    <property type="project" value="UniProtKB-ARBA"/>
</dbReference>
<comment type="subcellular location">
    <subcellularLocation>
        <location evidence="2">Chromosome</location>
    </subcellularLocation>
    <subcellularLocation>
        <location evidence="1">Nucleus</location>
    </subcellularLocation>
</comment>
<evidence type="ECO:0000256" key="9">
    <source>
        <dbReference type="ARBA" id="ARBA00023254"/>
    </source>
</evidence>
<dbReference type="GO" id="GO:0009793">
    <property type="term" value="P:embryo development ending in seed dormancy"/>
    <property type="evidence" value="ECO:0007669"/>
    <property type="project" value="UniProtKB-ARBA"/>
</dbReference>
<dbReference type="Proteomes" id="UP000712600">
    <property type="component" value="Unassembled WGS sequence"/>
</dbReference>
<dbReference type="GO" id="GO:0007064">
    <property type="term" value="P:mitotic sister chromatid cohesion"/>
    <property type="evidence" value="ECO:0007669"/>
    <property type="project" value="UniProtKB-ARBA"/>
</dbReference>
<comment type="caution">
    <text evidence="15">The sequence shown here is derived from an EMBL/GenBank/DDBJ whole genome shotgun (WGS) entry which is preliminary data.</text>
</comment>
<evidence type="ECO:0000256" key="7">
    <source>
        <dbReference type="ARBA" id="ARBA00022829"/>
    </source>
</evidence>
<keyword evidence="6" id="KW-0498">Mitosis</keyword>
<comment type="similarity">
    <text evidence="3">Belongs to the WAPL family.</text>
</comment>
<evidence type="ECO:0000313" key="15">
    <source>
        <dbReference type="EMBL" id="KAF3569781.1"/>
    </source>
</evidence>
<keyword evidence="7" id="KW-0159">Chromosome partition</keyword>
<dbReference type="InterPro" id="IPR039874">
    <property type="entry name" value="WAPL"/>
</dbReference>
<dbReference type="InterPro" id="IPR011989">
    <property type="entry name" value="ARM-like"/>
</dbReference>
<dbReference type="GO" id="GO:0005694">
    <property type="term" value="C:chromosome"/>
    <property type="evidence" value="ECO:0007669"/>
    <property type="project" value="UniProtKB-SubCell"/>
</dbReference>
<feature type="region of interest" description="Disordered" evidence="13">
    <location>
        <begin position="1"/>
        <end position="41"/>
    </location>
</feature>
<evidence type="ECO:0000256" key="5">
    <source>
        <dbReference type="ARBA" id="ARBA00022618"/>
    </source>
</evidence>
<feature type="region of interest" description="Disordered" evidence="13">
    <location>
        <begin position="531"/>
        <end position="558"/>
    </location>
</feature>
<dbReference type="PANTHER" id="PTHR22100">
    <property type="entry name" value="WINGS APART-LIKE PROTEIN HOMOLOG"/>
    <property type="match status" value="1"/>
</dbReference>
<dbReference type="GO" id="GO:0051301">
    <property type="term" value="P:cell division"/>
    <property type="evidence" value="ECO:0007669"/>
    <property type="project" value="UniProtKB-KW"/>
</dbReference>
<dbReference type="GO" id="GO:0006281">
    <property type="term" value="P:DNA repair"/>
    <property type="evidence" value="ECO:0007669"/>
    <property type="project" value="UniProtKB-ARBA"/>
</dbReference>
<evidence type="ECO:0000256" key="8">
    <source>
        <dbReference type="ARBA" id="ARBA00023242"/>
    </source>
</evidence>
<keyword evidence="8" id="KW-0539">Nucleus</keyword>
<gene>
    <name evidence="15" type="ORF">F2Q69_00063546</name>
</gene>
<dbReference type="FunFam" id="1.25.10.10:FF:000417">
    <property type="entry name" value="Wings apart-like protein-like isoform A"/>
    <property type="match status" value="1"/>
</dbReference>
<evidence type="ECO:0000256" key="13">
    <source>
        <dbReference type="SAM" id="MobiDB-lite"/>
    </source>
</evidence>
<accession>A0A8S9RAG0</accession>
<reference evidence="15" key="1">
    <citation type="submission" date="2019-12" db="EMBL/GenBank/DDBJ databases">
        <title>Genome sequencing and annotation of Brassica cretica.</title>
        <authorList>
            <person name="Studholme D.J."/>
            <person name="Sarris P."/>
        </authorList>
    </citation>
    <scope>NUCLEOTIDE SEQUENCE</scope>
    <source>
        <strain evidence="15">PFS-109/04</strain>
        <tissue evidence="15">Leaf</tissue>
    </source>
</reference>
<sequence length="881" mass="97830">MMERTYGRRKPGIPPRTPSNSLNDTVSQPEYLSSSSSPDIEPLDYPLVPFFSQESSTYREDYPEPVRREKRARNRREAFAMTSTLLEAQEFGELMEHEDEVNFALDGLRKGQQVRIRRGSLSSLLAICASQHQRRSLRAQGYSLSPSFLDSSVSQSSGLGHDLEWIRSSISYRISQSIIDAILNLTLDDIPSNLAAATLFFVLTADGQDEHFMESPKCIKFLIKLLKPVTVTSTQGKPPNIGFKLLSLLKDVDPARDAVKVNDPSSSVILSRVQELLVNCKEMRSVDSYQTETTRPELSTKWVALLAMERACLSKISFDDTSGSVKKTGGNFKEKLRELGGLDAVIEVVIDCHTIMEHWMEYDALSVQDKKDNQHKQSLMLLLKCLKIMENATFLSIDNQSHLLGFKKCLGSRESRMPFTELTISVIKMLSGLHLRGGLSSSHSNNVNPHCSAGGILRADRRVNAEVVTISSDTCSSFGSISTRNESVSQRSHTIIDLDSQSSVSGNDPTTSTTRLGSTIPASFAGRLASLGSDSARSTSRTSQVGEPSCKRNGNFSFTEENEDPFAFDLEDSEPSKWELVSVKQKKSRAQKKKGYHKQSKDECCYQLHSSQEESSNHMVNSEEESSDKYYISLQVSSSTNDVDEECLCLLSDCLLTAVKVLMNLTNDNAVGCRQVGGCRGLESMAELIARHFPSITESPLFSEMEGTGSSHQKKDKHLTDQELDFLVAILGLLVNLVEKDGVNRSRLASASFAITKPKGLQESEQEMIPLLCSIFLTNQGSEDTKEETTTFTLDDEEAVLESEKEAEKMIVEAYSALLLAFLSTESTSIRNSIRDYLPKRNLAILVPVLERFVAFHTTLNMIPPETHKAVMEVIESCKLP</sequence>
<evidence type="ECO:0000313" key="16">
    <source>
        <dbReference type="Proteomes" id="UP000712600"/>
    </source>
</evidence>
<evidence type="ECO:0000256" key="11">
    <source>
        <dbReference type="ARBA" id="ARBA00059421"/>
    </source>
</evidence>
<dbReference type="GO" id="GO:0010789">
    <property type="term" value="P:meiotic sister chromatid cohesion involved in meiosis I"/>
    <property type="evidence" value="ECO:0007669"/>
    <property type="project" value="UniProtKB-ARBA"/>
</dbReference>
<protein>
    <recommendedName>
        <fullName evidence="14">Wings apart-like protein C-terminal domain-containing protein</fullName>
    </recommendedName>
</protein>
<feature type="domain" description="Wings apart-like protein C-terminal" evidence="14">
    <location>
        <begin position="171"/>
        <end position="740"/>
    </location>
</feature>
<keyword evidence="10" id="KW-0131">Cell cycle</keyword>
<evidence type="ECO:0000256" key="2">
    <source>
        <dbReference type="ARBA" id="ARBA00004286"/>
    </source>
</evidence>
<feature type="compositionally biased region" description="Polar residues" evidence="13">
    <location>
        <begin position="18"/>
        <end position="32"/>
    </location>
</feature>
<organism evidence="15 16">
    <name type="scientific">Brassica cretica</name>
    <name type="common">Mustard</name>
    <dbReference type="NCBI Taxonomy" id="69181"/>
    <lineage>
        <taxon>Eukaryota</taxon>
        <taxon>Viridiplantae</taxon>
        <taxon>Streptophyta</taxon>
        <taxon>Embryophyta</taxon>
        <taxon>Tracheophyta</taxon>
        <taxon>Spermatophyta</taxon>
        <taxon>Magnoliopsida</taxon>
        <taxon>eudicotyledons</taxon>
        <taxon>Gunneridae</taxon>
        <taxon>Pentapetalae</taxon>
        <taxon>rosids</taxon>
        <taxon>malvids</taxon>
        <taxon>Brassicales</taxon>
        <taxon>Brassicaceae</taxon>
        <taxon>Brassiceae</taxon>
        <taxon>Brassica</taxon>
    </lineage>
</organism>
<evidence type="ECO:0000256" key="3">
    <source>
        <dbReference type="ARBA" id="ARBA00006854"/>
    </source>
</evidence>
<keyword evidence="5" id="KW-0132">Cell division</keyword>
<evidence type="ECO:0000256" key="1">
    <source>
        <dbReference type="ARBA" id="ARBA00004123"/>
    </source>
</evidence>
<name>A0A8S9RAG0_BRACR</name>
<comment type="function">
    <text evidence="11">Regulator of sister chromatid cohesion in meiosis which negatively regulates cohesin association with chromatin, acting as an antagonist of CTF7. Cohesion ensures that chromosome partitioning is accurate in both meiotic and mitotic cells and plays an important role in DNA repair. Essential for the prophase removal of cohesin during meiosis thus determining the timely release of meiotic cohesion. Important for proper spindle attachment and assembly during meiosis. Helps to prevent abnormal centromere association during prophase I in meiocytes. Required for early embryonic patterning. Also involved in chromosome segregation during mitosis.</text>
</comment>
<dbReference type="FunFam" id="1.25.10.10:FF:000519">
    <property type="entry name" value="WAPL (Wings apart-like protein regulation of heterochromatin) protein"/>
    <property type="match status" value="1"/>
</dbReference>
<feature type="region of interest" description="Disordered" evidence="13">
    <location>
        <begin position="489"/>
        <end position="519"/>
    </location>
</feature>
<evidence type="ECO:0000256" key="6">
    <source>
        <dbReference type="ARBA" id="ARBA00022776"/>
    </source>
</evidence>